<dbReference type="InterPro" id="IPR036869">
    <property type="entry name" value="J_dom_sf"/>
</dbReference>
<dbReference type="CDD" id="cd06257">
    <property type="entry name" value="DnaJ"/>
    <property type="match status" value="1"/>
</dbReference>
<keyword evidence="3" id="KW-0999">Mitochondrion inner membrane</keyword>
<evidence type="ECO:0000256" key="6">
    <source>
        <dbReference type="ARBA" id="ARBA00023136"/>
    </source>
</evidence>
<evidence type="ECO:0000259" key="10">
    <source>
        <dbReference type="PROSITE" id="PS50076"/>
    </source>
</evidence>
<comment type="function">
    <text evidence="8">Probable component of the PAM complex, a complex required for the translocation of transit peptide-containing proteins from the inner membrane into the mitochondrial matrix in an ATP-dependent manner. May act as a co-chaperone that stimulate the ATP-dependent activity.</text>
</comment>
<dbReference type="Proteomes" id="UP001201812">
    <property type="component" value="Unassembled WGS sequence"/>
</dbReference>
<accession>A0AAD4NFD7</accession>
<dbReference type="GO" id="GO:0001405">
    <property type="term" value="C:PAM complex, Tim23 associated import motor"/>
    <property type="evidence" value="ECO:0007669"/>
    <property type="project" value="TreeGrafter"/>
</dbReference>
<reference evidence="11" key="1">
    <citation type="submission" date="2022-01" db="EMBL/GenBank/DDBJ databases">
        <title>Genome Sequence Resource for Two Populations of Ditylenchus destructor, the Migratory Endoparasitic Phytonematode.</title>
        <authorList>
            <person name="Zhang H."/>
            <person name="Lin R."/>
            <person name="Xie B."/>
        </authorList>
    </citation>
    <scope>NUCLEOTIDE SEQUENCE</scope>
    <source>
        <strain evidence="11">BazhouSP</strain>
    </source>
</reference>
<dbReference type="PROSITE" id="PS50076">
    <property type="entry name" value="DNAJ_2"/>
    <property type="match status" value="1"/>
</dbReference>
<dbReference type="PANTHER" id="PTHR12763:SF28">
    <property type="entry name" value="GEO10507P1-RELATED"/>
    <property type="match status" value="1"/>
</dbReference>
<evidence type="ECO:0000256" key="4">
    <source>
        <dbReference type="ARBA" id="ARBA00022989"/>
    </source>
</evidence>
<sequence>MSSGLIIVGLGLAAGGLAGRAFLRNKQLIKKAVESLPVNERLFSKYHFGGFEAKMTKREASLILGVPHGAKPERVKQAYKRVMIANHPDRGGSPYLAAKINFAKDMLEKNR</sequence>
<proteinExistence type="inferred from homology"/>
<organism evidence="11 12">
    <name type="scientific">Ditylenchus destructor</name>
    <dbReference type="NCBI Taxonomy" id="166010"/>
    <lineage>
        <taxon>Eukaryota</taxon>
        <taxon>Metazoa</taxon>
        <taxon>Ecdysozoa</taxon>
        <taxon>Nematoda</taxon>
        <taxon>Chromadorea</taxon>
        <taxon>Rhabditida</taxon>
        <taxon>Tylenchina</taxon>
        <taxon>Tylenchomorpha</taxon>
        <taxon>Sphaerularioidea</taxon>
        <taxon>Anguinidae</taxon>
        <taxon>Anguininae</taxon>
        <taxon>Ditylenchus</taxon>
    </lineage>
</organism>
<dbReference type="Gene3D" id="1.10.287.110">
    <property type="entry name" value="DnaJ domain"/>
    <property type="match status" value="1"/>
</dbReference>
<evidence type="ECO:0000256" key="1">
    <source>
        <dbReference type="ARBA" id="ARBA00004434"/>
    </source>
</evidence>
<dbReference type="InterPro" id="IPR001623">
    <property type="entry name" value="DnaJ_domain"/>
</dbReference>
<dbReference type="GO" id="GO:0030150">
    <property type="term" value="P:protein import into mitochondrial matrix"/>
    <property type="evidence" value="ECO:0007669"/>
    <property type="project" value="TreeGrafter"/>
</dbReference>
<evidence type="ECO:0000256" key="2">
    <source>
        <dbReference type="ARBA" id="ARBA00022692"/>
    </source>
</evidence>
<comment type="similarity">
    <text evidence="7">Belongs to the TIM14 family.</text>
</comment>
<feature type="domain" description="J" evidence="10">
    <location>
        <begin position="59"/>
        <end position="111"/>
    </location>
</feature>
<evidence type="ECO:0000313" key="12">
    <source>
        <dbReference type="Proteomes" id="UP001201812"/>
    </source>
</evidence>
<keyword evidence="12" id="KW-1185">Reference proteome</keyword>
<dbReference type="SUPFAM" id="SSF46565">
    <property type="entry name" value="Chaperone J-domain"/>
    <property type="match status" value="1"/>
</dbReference>
<gene>
    <name evidence="11" type="ORF">DdX_03642</name>
</gene>
<comment type="caution">
    <text evidence="11">The sequence shown here is derived from an EMBL/GenBank/DDBJ whole genome shotgun (WGS) entry which is preliminary data.</text>
</comment>
<protein>
    <recommendedName>
        <fullName evidence="9">DnaJ homolog subfamily C member 21</fullName>
    </recommendedName>
</protein>
<dbReference type="AlphaFoldDB" id="A0AAD4NFD7"/>
<evidence type="ECO:0000256" key="8">
    <source>
        <dbReference type="ARBA" id="ARBA00054366"/>
    </source>
</evidence>
<comment type="subcellular location">
    <subcellularLocation>
        <location evidence="1">Mitochondrion inner membrane</location>
        <topology evidence="1">Single-pass membrane protein</topology>
    </subcellularLocation>
</comment>
<keyword evidence="5" id="KW-0496">Mitochondrion</keyword>
<dbReference type="FunFam" id="1.10.287.110:FF:000001">
    <property type="entry name" value="Import inner membrane translocase subunit tim14"/>
    <property type="match status" value="1"/>
</dbReference>
<keyword evidence="6" id="KW-0472">Membrane</keyword>
<evidence type="ECO:0000256" key="5">
    <source>
        <dbReference type="ARBA" id="ARBA00023128"/>
    </source>
</evidence>
<dbReference type="PANTHER" id="PTHR12763">
    <property type="match status" value="1"/>
</dbReference>
<evidence type="ECO:0000313" key="11">
    <source>
        <dbReference type="EMBL" id="KAI1723482.1"/>
    </source>
</evidence>
<evidence type="ECO:0000256" key="9">
    <source>
        <dbReference type="ARBA" id="ARBA00076378"/>
    </source>
</evidence>
<keyword evidence="4" id="KW-1133">Transmembrane helix</keyword>
<keyword evidence="2" id="KW-0812">Transmembrane</keyword>
<dbReference type="GO" id="GO:0001671">
    <property type="term" value="F:ATPase activator activity"/>
    <property type="evidence" value="ECO:0007669"/>
    <property type="project" value="TreeGrafter"/>
</dbReference>
<evidence type="ECO:0000256" key="7">
    <source>
        <dbReference type="ARBA" id="ARBA00038105"/>
    </source>
</evidence>
<name>A0AAD4NFD7_9BILA</name>
<evidence type="ECO:0000256" key="3">
    <source>
        <dbReference type="ARBA" id="ARBA00022792"/>
    </source>
</evidence>
<dbReference type="EMBL" id="JAKKPZ010000003">
    <property type="protein sequence ID" value="KAI1723482.1"/>
    <property type="molecule type" value="Genomic_DNA"/>
</dbReference>